<organism evidence="2 3">
    <name type="scientific">Armillaria gallica</name>
    <name type="common">Bulbous honey fungus</name>
    <name type="synonym">Armillaria bulbosa</name>
    <dbReference type="NCBI Taxonomy" id="47427"/>
    <lineage>
        <taxon>Eukaryota</taxon>
        <taxon>Fungi</taxon>
        <taxon>Dikarya</taxon>
        <taxon>Basidiomycota</taxon>
        <taxon>Agaricomycotina</taxon>
        <taxon>Agaricomycetes</taxon>
        <taxon>Agaricomycetidae</taxon>
        <taxon>Agaricales</taxon>
        <taxon>Marasmiineae</taxon>
        <taxon>Physalacriaceae</taxon>
        <taxon>Armillaria</taxon>
    </lineage>
</organism>
<evidence type="ECO:0000256" key="1">
    <source>
        <dbReference type="SAM" id="MobiDB-lite"/>
    </source>
</evidence>
<keyword evidence="3" id="KW-1185">Reference proteome</keyword>
<dbReference type="EMBL" id="KZ293654">
    <property type="protein sequence ID" value="PBK94402.1"/>
    <property type="molecule type" value="Genomic_DNA"/>
</dbReference>
<name>A0A2H3DSH0_ARMGA</name>
<feature type="region of interest" description="Disordered" evidence="1">
    <location>
        <begin position="62"/>
        <end position="100"/>
    </location>
</feature>
<feature type="compositionally biased region" description="Basic and acidic residues" evidence="1">
    <location>
        <begin position="63"/>
        <end position="75"/>
    </location>
</feature>
<reference evidence="3" key="1">
    <citation type="journal article" date="2017" name="Nat. Ecol. Evol.">
        <title>Genome expansion and lineage-specific genetic innovations in the forest pathogenic fungi Armillaria.</title>
        <authorList>
            <person name="Sipos G."/>
            <person name="Prasanna A.N."/>
            <person name="Walter M.C."/>
            <person name="O'Connor E."/>
            <person name="Balint B."/>
            <person name="Krizsan K."/>
            <person name="Kiss B."/>
            <person name="Hess J."/>
            <person name="Varga T."/>
            <person name="Slot J."/>
            <person name="Riley R."/>
            <person name="Boka B."/>
            <person name="Rigling D."/>
            <person name="Barry K."/>
            <person name="Lee J."/>
            <person name="Mihaltcheva S."/>
            <person name="LaButti K."/>
            <person name="Lipzen A."/>
            <person name="Waldron R."/>
            <person name="Moloney N.M."/>
            <person name="Sperisen C."/>
            <person name="Kredics L."/>
            <person name="Vagvoelgyi C."/>
            <person name="Patrignani A."/>
            <person name="Fitzpatrick D."/>
            <person name="Nagy I."/>
            <person name="Doyle S."/>
            <person name="Anderson J.B."/>
            <person name="Grigoriev I.V."/>
            <person name="Gueldener U."/>
            <person name="Muensterkoetter M."/>
            <person name="Nagy L.G."/>
        </authorList>
    </citation>
    <scope>NUCLEOTIDE SEQUENCE [LARGE SCALE GENOMIC DNA]</scope>
    <source>
        <strain evidence="3">Ar21-2</strain>
    </source>
</reference>
<gene>
    <name evidence="2" type="ORF">ARMGADRAFT_1079092</name>
</gene>
<sequence>MKAADALFENNSKTFRVQSHFFPYHHPRVKIPAYSPFDNDVYSMAKPRPPSRLHESVAQTMYKVEDTNRQGRDVEETSLPHGGEDHCKDSPPREDSGFHR</sequence>
<dbReference type="AlphaFoldDB" id="A0A2H3DSH0"/>
<dbReference type="InParanoid" id="A0A2H3DSH0"/>
<evidence type="ECO:0000313" key="3">
    <source>
        <dbReference type="Proteomes" id="UP000217790"/>
    </source>
</evidence>
<accession>A0A2H3DSH0</accession>
<protein>
    <submittedName>
        <fullName evidence="2">Uncharacterized protein</fullName>
    </submittedName>
</protein>
<dbReference type="Proteomes" id="UP000217790">
    <property type="component" value="Unassembled WGS sequence"/>
</dbReference>
<proteinExistence type="predicted"/>
<feature type="compositionally biased region" description="Basic and acidic residues" evidence="1">
    <location>
        <begin position="82"/>
        <end position="100"/>
    </location>
</feature>
<evidence type="ECO:0000313" key="2">
    <source>
        <dbReference type="EMBL" id="PBK94402.1"/>
    </source>
</evidence>